<evidence type="ECO:0000313" key="3">
    <source>
        <dbReference type="EMBL" id="QTA88135.1"/>
    </source>
</evidence>
<dbReference type="RefSeq" id="WP_207683035.1">
    <property type="nucleotide sequence ID" value="NZ_CP061800.1"/>
</dbReference>
<gene>
    <name evidence="3" type="ORF">dnm_041750</name>
</gene>
<evidence type="ECO:0000259" key="1">
    <source>
        <dbReference type="Pfam" id="PF07075"/>
    </source>
</evidence>
<protein>
    <submittedName>
        <fullName evidence="3">DUF1343</fullName>
    </submittedName>
</protein>
<dbReference type="InterPro" id="IPR048503">
    <property type="entry name" value="NamZ_C"/>
</dbReference>
<accession>A0A975BNG0</accession>
<dbReference type="PANTHER" id="PTHR42915">
    <property type="entry name" value="HYPOTHETICAL 460 KDA PROTEIN IN FEUA-SIGW INTERGENIC REGION [PRECURSOR]"/>
    <property type="match status" value="1"/>
</dbReference>
<name>A0A975BNG0_9BACT</name>
<feature type="domain" description="Peptidoglycan beta-N-acetylmuramidase NamZ C-terminal" evidence="2">
    <location>
        <begin position="234"/>
        <end position="394"/>
    </location>
</feature>
<dbReference type="Pfam" id="PF07075">
    <property type="entry name" value="NamZ_N"/>
    <property type="match status" value="1"/>
</dbReference>
<dbReference type="Pfam" id="PF20732">
    <property type="entry name" value="NamZ_C"/>
    <property type="match status" value="1"/>
</dbReference>
<dbReference type="EMBL" id="CP061800">
    <property type="protein sequence ID" value="QTA88135.1"/>
    <property type="molecule type" value="Genomic_DNA"/>
</dbReference>
<evidence type="ECO:0000313" key="4">
    <source>
        <dbReference type="Proteomes" id="UP000663722"/>
    </source>
</evidence>
<dbReference type="KEGG" id="dmm:dnm_041750"/>
<dbReference type="InterPro" id="IPR048502">
    <property type="entry name" value="NamZ_N"/>
</dbReference>
<dbReference type="PIRSF" id="PIRSF016719">
    <property type="entry name" value="UCP016719"/>
    <property type="match status" value="1"/>
</dbReference>
<dbReference type="GO" id="GO:0033922">
    <property type="term" value="F:peptidoglycan beta-N-acetylmuramidase activity"/>
    <property type="evidence" value="ECO:0007669"/>
    <property type="project" value="InterPro"/>
</dbReference>
<dbReference type="AlphaFoldDB" id="A0A975BNG0"/>
<dbReference type="Proteomes" id="UP000663722">
    <property type="component" value="Chromosome"/>
</dbReference>
<keyword evidence="4" id="KW-1185">Reference proteome</keyword>
<organism evidence="3 4">
    <name type="scientific">Desulfonema magnum</name>
    <dbReference type="NCBI Taxonomy" id="45655"/>
    <lineage>
        <taxon>Bacteria</taxon>
        <taxon>Pseudomonadati</taxon>
        <taxon>Thermodesulfobacteriota</taxon>
        <taxon>Desulfobacteria</taxon>
        <taxon>Desulfobacterales</taxon>
        <taxon>Desulfococcaceae</taxon>
        <taxon>Desulfonema</taxon>
    </lineage>
</organism>
<dbReference type="Gene3D" id="3.40.50.12170">
    <property type="entry name" value="Uncharacterised protein PF07075, DUF1343"/>
    <property type="match status" value="1"/>
</dbReference>
<evidence type="ECO:0000259" key="2">
    <source>
        <dbReference type="Pfam" id="PF20732"/>
    </source>
</evidence>
<sequence>MSNVTQYVQTGLERFLETPPRWIFGYRLGLLGNPASVDRQFRHARELINQRFPGKLTTLYSPQHGFFSEKQDNMIESDHMTDPVLGIPVFSLYGETRIPTREMFENTDILIIDLQDAGTRVYTFVYTASYCLEVAKKFGKKVLILDRPNPVGGSVTEGNCLSPECASFVGRYPIPMRHGLTIGELLTLFNDHYGIGCDLEVIPMKGWDRSMYFQDTGLPWIPPSPNLPTPTSAMVYPGQVLWEGTNISEGRGTTQPFEIFGAPFIDTERILSSLGHRQLPGAILREIAFEPTSNKWSGSLCKGFQIHITDPHEYQPYITSLKLLQAIRFHHKEQFKWKSPPYEYEFERLPIDLLIGSAEIRQRMEKFDDLDEIAASWRIALEEFIHITREFHIYTRARI</sequence>
<feature type="domain" description="Peptidoglycan beta-N-acetylmuramidase NamZ N-terminal" evidence="1">
    <location>
        <begin position="29"/>
        <end position="230"/>
    </location>
</feature>
<dbReference type="Gene3D" id="3.90.1150.140">
    <property type="match status" value="1"/>
</dbReference>
<proteinExistence type="predicted"/>
<dbReference type="InterPro" id="IPR008302">
    <property type="entry name" value="NamZ"/>
</dbReference>
<reference evidence="3" key="1">
    <citation type="journal article" date="2021" name="Microb. Physiol.">
        <title>Proteogenomic Insights into the Physiology of Marine, Sulfate-Reducing, Filamentous Desulfonema limicola and Desulfonema magnum.</title>
        <authorList>
            <person name="Schnaars V."/>
            <person name="Wohlbrand L."/>
            <person name="Scheve S."/>
            <person name="Hinrichs C."/>
            <person name="Reinhardt R."/>
            <person name="Rabus R."/>
        </authorList>
    </citation>
    <scope>NUCLEOTIDE SEQUENCE</scope>
    <source>
        <strain evidence="3">4be13</strain>
    </source>
</reference>
<dbReference type="PANTHER" id="PTHR42915:SF1">
    <property type="entry name" value="PEPTIDOGLYCAN BETA-N-ACETYLMURAMIDASE NAMZ"/>
    <property type="match status" value="1"/>
</dbReference>